<sequence>MRPYCSIQLLFLLDPFGQSLCASGGLVTQCPLIMQSSHAANREWQRVCRWQLAPKATERTDTDGHSRDGSLCSTFFASSVGCRCQLN</sequence>
<evidence type="ECO:0000313" key="2">
    <source>
        <dbReference type="EMBL" id="MBW73799.1"/>
    </source>
</evidence>
<protein>
    <submittedName>
        <fullName evidence="2">Putative secreted protein</fullName>
    </submittedName>
</protein>
<dbReference type="AlphaFoldDB" id="A0A2M4D8B7"/>
<accession>A0A2M4D8B7</accession>
<feature type="chain" id="PRO_5014928230" evidence="1">
    <location>
        <begin position="22"/>
        <end position="87"/>
    </location>
</feature>
<evidence type="ECO:0000256" key="1">
    <source>
        <dbReference type="SAM" id="SignalP"/>
    </source>
</evidence>
<keyword evidence="1" id="KW-0732">Signal</keyword>
<dbReference type="EMBL" id="GGFL01009621">
    <property type="protein sequence ID" value="MBW73799.1"/>
    <property type="molecule type" value="Transcribed_RNA"/>
</dbReference>
<proteinExistence type="predicted"/>
<organism evidence="2">
    <name type="scientific">Anopheles darlingi</name>
    <name type="common">Mosquito</name>
    <dbReference type="NCBI Taxonomy" id="43151"/>
    <lineage>
        <taxon>Eukaryota</taxon>
        <taxon>Metazoa</taxon>
        <taxon>Ecdysozoa</taxon>
        <taxon>Arthropoda</taxon>
        <taxon>Hexapoda</taxon>
        <taxon>Insecta</taxon>
        <taxon>Pterygota</taxon>
        <taxon>Neoptera</taxon>
        <taxon>Endopterygota</taxon>
        <taxon>Diptera</taxon>
        <taxon>Nematocera</taxon>
        <taxon>Culicoidea</taxon>
        <taxon>Culicidae</taxon>
        <taxon>Anophelinae</taxon>
        <taxon>Anopheles</taxon>
    </lineage>
</organism>
<feature type="signal peptide" evidence="1">
    <location>
        <begin position="1"/>
        <end position="21"/>
    </location>
</feature>
<reference evidence="2" key="1">
    <citation type="submission" date="2018-01" db="EMBL/GenBank/DDBJ databases">
        <title>An insight into the sialome of Amazonian anophelines.</title>
        <authorList>
            <person name="Ribeiro J.M."/>
            <person name="Scarpassa V."/>
            <person name="Calvo E."/>
        </authorList>
    </citation>
    <scope>NUCLEOTIDE SEQUENCE</scope>
</reference>
<name>A0A2M4D8B7_ANODA</name>